<feature type="transmembrane region" description="Helical" evidence="1">
    <location>
        <begin position="132"/>
        <end position="148"/>
    </location>
</feature>
<keyword evidence="1" id="KW-1133">Transmembrane helix</keyword>
<name>A0A846RQJ3_9MICC</name>
<evidence type="ECO:0000313" key="3">
    <source>
        <dbReference type="Proteomes" id="UP000547458"/>
    </source>
</evidence>
<evidence type="ECO:0000256" key="1">
    <source>
        <dbReference type="SAM" id="Phobius"/>
    </source>
</evidence>
<reference evidence="2 3" key="1">
    <citation type="submission" date="2020-03" db="EMBL/GenBank/DDBJ databases">
        <title>Sequencing the genomes of 1000 actinobacteria strains.</title>
        <authorList>
            <person name="Klenk H.-P."/>
        </authorList>
    </citation>
    <scope>NUCLEOTIDE SEQUENCE [LARGE SCALE GENOMIC DNA]</scope>
    <source>
        <strain evidence="2 3">DSM 16403</strain>
    </source>
</reference>
<feature type="transmembrane region" description="Helical" evidence="1">
    <location>
        <begin position="26"/>
        <end position="44"/>
    </location>
</feature>
<feature type="transmembrane region" description="Helical" evidence="1">
    <location>
        <begin position="154"/>
        <end position="174"/>
    </location>
</feature>
<dbReference type="EMBL" id="JAATJL010000001">
    <property type="protein sequence ID" value="NJC22842.1"/>
    <property type="molecule type" value="Genomic_DNA"/>
</dbReference>
<dbReference type="AlphaFoldDB" id="A0A846RQJ3"/>
<keyword evidence="3" id="KW-1185">Reference proteome</keyword>
<sequence length="177" mass="18734">MSGGLNQDIVAGPVRDLDIGPSLSASWLRGGTFALAAILGLPLWDNTPLVVIPLALFAASVLVPMVLLPLASLLLLVGSYAALVPPGSWAVFPYAAGIHLLFVMFAFLLGIPRRTDVSTAVLRRVLLRAGKIQLLVQPTAAVALFVQDSGTQPVLVAVACAAFAAWAFWLVRLLRRK</sequence>
<dbReference type="Proteomes" id="UP000547458">
    <property type="component" value="Unassembled WGS sequence"/>
</dbReference>
<proteinExistence type="predicted"/>
<dbReference type="RefSeq" id="WP_167993659.1">
    <property type="nucleotide sequence ID" value="NZ_JAATJL010000001.1"/>
</dbReference>
<feature type="transmembrane region" description="Helical" evidence="1">
    <location>
        <begin position="56"/>
        <end position="83"/>
    </location>
</feature>
<gene>
    <name evidence="2" type="ORF">BJ994_001918</name>
</gene>
<evidence type="ECO:0000313" key="2">
    <source>
        <dbReference type="EMBL" id="NJC22842.1"/>
    </source>
</evidence>
<keyword evidence="1" id="KW-0472">Membrane</keyword>
<protein>
    <submittedName>
        <fullName evidence="2">Uncharacterized protein</fullName>
    </submittedName>
</protein>
<accession>A0A846RQJ3</accession>
<comment type="caution">
    <text evidence="2">The sequence shown here is derived from an EMBL/GenBank/DDBJ whole genome shotgun (WGS) entry which is preliminary data.</text>
</comment>
<keyword evidence="1" id="KW-0812">Transmembrane</keyword>
<organism evidence="2 3">
    <name type="scientific">Arthrobacter pigmenti</name>
    <dbReference type="NCBI Taxonomy" id="271432"/>
    <lineage>
        <taxon>Bacteria</taxon>
        <taxon>Bacillati</taxon>
        <taxon>Actinomycetota</taxon>
        <taxon>Actinomycetes</taxon>
        <taxon>Micrococcales</taxon>
        <taxon>Micrococcaceae</taxon>
        <taxon>Arthrobacter</taxon>
    </lineage>
</organism>
<feature type="transmembrane region" description="Helical" evidence="1">
    <location>
        <begin position="89"/>
        <end position="111"/>
    </location>
</feature>